<name>A0A1Y2IXU1_TRAC3</name>
<protein>
    <submittedName>
        <fullName evidence="9">MFS general substrate transporter</fullName>
    </submittedName>
</protein>
<feature type="region of interest" description="Disordered" evidence="7">
    <location>
        <begin position="33"/>
        <end position="54"/>
    </location>
</feature>
<evidence type="ECO:0000256" key="5">
    <source>
        <dbReference type="ARBA" id="ARBA00022989"/>
    </source>
</evidence>
<keyword evidence="6 8" id="KW-0472">Membrane</keyword>
<evidence type="ECO:0000256" key="8">
    <source>
        <dbReference type="SAM" id="Phobius"/>
    </source>
</evidence>
<feature type="region of interest" description="Disordered" evidence="7">
    <location>
        <begin position="293"/>
        <end position="316"/>
    </location>
</feature>
<evidence type="ECO:0000313" key="10">
    <source>
        <dbReference type="Proteomes" id="UP000193067"/>
    </source>
</evidence>
<dbReference type="PANTHER" id="PTHR23514:SF3">
    <property type="entry name" value="BYPASS OF STOP CODON PROTEIN 6"/>
    <property type="match status" value="1"/>
</dbReference>
<dbReference type="SUPFAM" id="SSF103473">
    <property type="entry name" value="MFS general substrate transporter"/>
    <property type="match status" value="2"/>
</dbReference>
<feature type="transmembrane region" description="Helical" evidence="8">
    <location>
        <begin position="192"/>
        <end position="214"/>
    </location>
</feature>
<dbReference type="PANTHER" id="PTHR23514">
    <property type="entry name" value="BYPASS OF STOP CODON PROTEIN 6"/>
    <property type="match status" value="1"/>
</dbReference>
<dbReference type="InterPro" id="IPR036259">
    <property type="entry name" value="MFS_trans_sf"/>
</dbReference>
<keyword evidence="10" id="KW-1185">Reference proteome</keyword>
<gene>
    <name evidence="9" type="ORF">PYCCODRAFT_1474864</name>
</gene>
<comment type="similarity">
    <text evidence="2">Belongs to the major facilitator superfamily.</text>
</comment>
<dbReference type="Proteomes" id="UP000193067">
    <property type="component" value="Unassembled WGS sequence"/>
</dbReference>
<keyword evidence="4 8" id="KW-0812">Transmembrane</keyword>
<keyword evidence="3" id="KW-0813">Transport</keyword>
<dbReference type="AlphaFoldDB" id="A0A1Y2IXU1"/>
<proteinExistence type="inferred from homology"/>
<dbReference type="EMBL" id="KZ084091">
    <property type="protein sequence ID" value="OSD05985.1"/>
    <property type="molecule type" value="Genomic_DNA"/>
</dbReference>
<dbReference type="OrthoDB" id="413079at2759"/>
<evidence type="ECO:0000256" key="7">
    <source>
        <dbReference type="SAM" id="MobiDB-lite"/>
    </source>
</evidence>
<feature type="transmembrane region" description="Helical" evidence="8">
    <location>
        <begin position="167"/>
        <end position="186"/>
    </location>
</feature>
<sequence length="415" mass="45794">MQAPENHPEEITHPHDFPELTFSEQQVEISDIEKIPNSPLPNRHETYSGPSPVRRGKTRLSSAFFAYFVVGWGDGVTGTLLPHFKSDLHLSFLLSSLFWVASASGYALGTISVEYVTRFLGRTHLRTNQIPTAVPFSILPTALNRRSRRSTIDEPYIVAYSQSRSRFYTLLSASILHAVFFIIMGSKSGYPSMMVAYVISAFARSFISATLNVYVPSVSKKGLGFLYGSTSVGGFAAPLVCQSIIATGIRWADFYFGSLVLSALNTLVIIYAFWPTQDELQSDADLAWELHRSTASPTDDPSSTEVEPQSLSPAGSTAPILRKKSVLGPRTYKTALKQMHTWTSALFALIYTGSESATQGFIVVYLLAVRNANPNTVGYVTSGFWGGMALSRFIWGYLGGIITFRQRKWIVQACM</sequence>
<feature type="transmembrane region" description="Helical" evidence="8">
    <location>
        <begin position="379"/>
        <end position="398"/>
    </location>
</feature>
<evidence type="ECO:0000313" key="9">
    <source>
        <dbReference type="EMBL" id="OSD05985.1"/>
    </source>
</evidence>
<evidence type="ECO:0000256" key="1">
    <source>
        <dbReference type="ARBA" id="ARBA00004127"/>
    </source>
</evidence>
<dbReference type="GO" id="GO:0012505">
    <property type="term" value="C:endomembrane system"/>
    <property type="evidence" value="ECO:0007669"/>
    <property type="project" value="UniProtKB-SubCell"/>
</dbReference>
<feature type="compositionally biased region" description="Polar residues" evidence="7">
    <location>
        <begin position="305"/>
        <end position="315"/>
    </location>
</feature>
<accession>A0A1Y2IXU1</accession>
<evidence type="ECO:0000256" key="3">
    <source>
        <dbReference type="ARBA" id="ARBA00022448"/>
    </source>
</evidence>
<evidence type="ECO:0000256" key="6">
    <source>
        <dbReference type="ARBA" id="ARBA00023136"/>
    </source>
</evidence>
<evidence type="ECO:0000256" key="2">
    <source>
        <dbReference type="ARBA" id="ARBA00008335"/>
    </source>
</evidence>
<dbReference type="InterPro" id="IPR051788">
    <property type="entry name" value="MFS_Transporter"/>
</dbReference>
<feature type="transmembrane region" description="Helical" evidence="8">
    <location>
        <begin position="64"/>
        <end position="84"/>
    </location>
</feature>
<organism evidence="9 10">
    <name type="scientific">Trametes coccinea (strain BRFM310)</name>
    <name type="common">Pycnoporus coccineus</name>
    <dbReference type="NCBI Taxonomy" id="1353009"/>
    <lineage>
        <taxon>Eukaryota</taxon>
        <taxon>Fungi</taxon>
        <taxon>Dikarya</taxon>
        <taxon>Basidiomycota</taxon>
        <taxon>Agaricomycotina</taxon>
        <taxon>Agaricomycetes</taxon>
        <taxon>Polyporales</taxon>
        <taxon>Polyporaceae</taxon>
        <taxon>Trametes</taxon>
    </lineage>
</organism>
<feature type="transmembrane region" description="Helical" evidence="8">
    <location>
        <begin position="346"/>
        <end position="367"/>
    </location>
</feature>
<reference evidence="9 10" key="1">
    <citation type="journal article" date="2015" name="Biotechnol. Biofuels">
        <title>Enhanced degradation of softwood versus hardwood by the white-rot fungus Pycnoporus coccineus.</title>
        <authorList>
            <person name="Couturier M."/>
            <person name="Navarro D."/>
            <person name="Chevret D."/>
            <person name="Henrissat B."/>
            <person name="Piumi F."/>
            <person name="Ruiz-Duenas F.J."/>
            <person name="Martinez A.T."/>
            <person name="Grigoriev I.V."/>
            <person name="Riley R."/>
            <person name="Lipzen A."/>
            <person name="Berrin J.G."/>
            <person name="Master E.R."/>
            <person name="Rosso M.N."/>
        </authorList>
    </citation>
    <scope>NUCLEOTIDE SEQUENCE [LARGE SCALE GENOMIC DNA]</scope>
    <source>
        <strain evidence="9 10">BRFM310</strain>
    </source>
</reference>
<feature type="transmembrane region" description="Helical" evidence="8">
    <location>
        <begin position="255"/>
        <end position="274"/>
    </location>
</feature>
<comment type="subcellular location">
    <subcellularLocation>
        <location evidence="1">Endomembrane system</location>
        <topology evidence="1">Multi-pass membrane protein</topology>
    </subcellularLocation>
</comment>
<feature type="transmembrane region" description="Helical" evidence="8">
    <location>
        <begin position="96"/>
        <end position="116"/>
    </location>
</feature>
<keyword evidence="5 8" id="KW-1133">Transmembrane helix</keyword>
<dbReference type="Gene3D" id="1.20.1250.20">
    <property type="entry name" value="MFS general substrate transporter like domains"/>
    <property type="match status" value="2"/>
</dbReference>
<feature type="compositionally biased region" description="Low complexity" evidence="7">
    <location>
        <begin position="293"/>
        <end position="304"/>
    </location>
</feature>
<feature type="transmembrane region" description="Helical" evidence="8">
    <location>
        <begin position="226"/>
        <end position="249"/>
    </location>
</feature>
<evidence type="ECO:0000256" key="4">
    <source>
        <dbReference type="ARBA" id="ARBA00022692"/>
    </source>
</evidence>
<dbReference type="GO" id="GO:0016020">
    <property type="term" value="C:membrane"/>
    <property type="evidence" value="ECO:0007669"/>
    <property type="project" value="TreeGrafter"/>
</dbReference>